<feature type="chain" id="PRO_5036240224" description="Rapid alkalinization factor" evidence="6">
    <location>
        <begin position="21"/>
        <end position="185"/>
    </location>
</feature>
<comment type="similarity">
    <text evidence="1">Belongs to the plant rapid alkalinization factor (RALF) family.</text>
</comment>
<dbReference type="InterPro" id="IPR008801">
    <property type="entry name" value="RALF"/>
</dbReference>
<dbReference type="Proteomes" id="UP000636709">
    <property type="component" value="Unassembled WGS sequence"/>
</dbReference>
<evidence type="ECO:0000256" key="5">
    <source>
        <dbReference type="ARBA" id="ARBA00037228"/>
    </source>
</evidence>
<keyword evidence="9" id="KW-1185">Reference proteome</keyword>
<name>A0A835AKB9_9POAL</name>
<organism evidence="7 9">
    <name type="scientific">Digitaria exilis</name>
    <dbReference type="NCBI Taxonomy" id="1010633"/>
    <lineage>
        <taxon>Eukaryota</taxon>
        <taxon>Viridiplantae</taxon>
        <taxon>Streptophyta</taxon>
        <taxon>Embryophyta</taxon>
        <taxon>Tracheophyta</taxon>
        <taxon>Spermatophyta</taxon>
        <taxon>Magnoliopsida</taxon>
        <taxon>Liliopsida</taxon>
        <taxon>Poales</taxon>
        <taxon>Poaceae</taxon>
        <taxon>PACMAD clade</taxon>
        <taxon>Panicoideae</taxon>
        <taxon>Panicodae</taxon>
        <taxon>Paniceae</taxon>
        <taxon>Anthephorinae</taxon>
        <taxon>Digitaria</taxon>
    </lineage>
</organism>
<reference evidence="7" key="1">
    <citation type="submission" date="2020-07" db="EMBL/GenBank/DDBJ databases">
        <title>Genome sequence and genetic diversity analysis of an under-domesticated orphan crop, white fonio (Digitaria exilis).</title>
        <authorList>
            <person name="Bennetzen J.L."/>
            <person name="Chen S."/>
            <person name="Ma X."/>
            <person name="Wang X."/>
            <person name="Yssel A.E.J."/>
            <person name="Chaluvadi S.R."/>
            <person name="Johnson M."/>
            <person name="Gangashetty P."/>
            <person name="Hamidou F."/>
            <person name="Sanogo M.D."/>
            <person name="Zwaenepoel A."/>
            <person name="Wallace J."/>
            <person name="Van De Peer Y."/>
            <person name="Van Deynze A."/>
        </authorList>
    </citation>
    <scope>NUCLEOTIDE SEQUENCE</scope>
    <source>
        <tissue evidence="7">Leaves</tissue>
    </source>
</reference>
<keyword evidence="3 6" id="KW-0732">Signal</keyword>
<comment type="function">
    <text evidence="5">Cell signaling peptide that may regulate plant stress, growth, and development. Mediates a rapid alkalinization of extracellular space by mediating a transient increase in the cytoplasmic Ca(2+) concentration leading to a calcium-dependent signaling events through a cell surface receptor and a concomitant activation of some intracellular mitogen-activated protein kinases.</text>
</comment>
<evidence type="ECO:0000256" key="1">
    <source>
        <dbReference type="ARBA" id="ARBA00009178"/>
    </source>
</evidence>
<evidence type="ECO:0000256" key="6">
    <source>
        <dbReference type="SAM" id="SignalP"/>
    </source>
</evidence>
<evidence type="ECO:0000313" key="9">
    <source>
        <dbReference type="Proteomes" id="UP000636709"/>
    </source>
</evidence>
<dbReference type="OrthoDB" id="676993at2759"/>
<dbReference type="PANTHER" id="PTHR34270">
    <property type="entry name" value="PROTEIN RALF-LIKE 15-RELATED"/>
    <property type="match status" value="1"/>
</dbReference>
<keyword evidence="4" id="KW-1015">Disulfide bond</keyword>
<feature type="signal peptide" evidence="6">
    <location>
        <begin position="1"/>
        <end position="20"/>
    </location>
</feature>
<dbReference type="GO" id="GO:0005179">
    <property type="term" value="F:hormone activity"/>
    <property type="evidence" value="ECO:0007669"/>
    <property type="project" value="UniProtKB-KW"/>
</dbReference>
<evidence type="ECO:0008006" key="10">
    <source>
        <dbReference type="Google" id="ProtNLM"/>
    </source>
</evidence>
<evidence type="ECO:0000313" key="7">
    <source>
        <dbReference type="EMBL" id="KAF8663022.1"/>
    </source>
</evidence>
<accession>A0A835AKB9</accession>
<sequence length="185" mass="19630">MAAMLLLSGVLLLGQQAANAEEEAKVKPMSTKADCEVSGTCDMKLGAAATADPTRPGAKANEYTRGCSKINQCLYMGVLRLKYKRSFDPPSPQDELAPSSSLISMEKVINPTARLAMAVLCLLLVASSPAVRQAEATEWLTYPKAMISCKVLGNCEKNAGPDATRPGKPANTYTRGCSAITRCRG</sequence>
<evidence type="ECO:0000313" key="8">
    <source>
        <dbReference type="EMBL" id="KAF8748154.1"/>
    </source>
</evidence>
<evidence type="ECO:0000256" key="2">
    <source>
        <dbReference type="ARBA" id="ARBA00022702"/>
    </source>
</evidence>
<dbReference type="EMBL" id="JACEFO010001100">
    <property type="protein sequence ID" value="KAF8748154.1"/>
    <property type="molecule type" value="Genomic_DNA"/>
</dbReference>
<dbReference type="EMBL" id="JACEFO010002379">
    <property type="protein sequence ID" value="KAF8663022.1"/>
    <property type="molecule type" value="Genomic_DNA"/>
</dbReference>
<evidence type="ECO:0000256" key="4">
    <source>
        <dbReference type="ARBA" id="ARBA00023157"/>
    </source>
</evidence>
<comment type="caution">
    <text evidence="7">The sequence shown here is derived from an EMBL/GenBank/DDBJ whole genome shotgun (WGS) entry which is preliminary data.</text>
</comment>
<dbReference type="Pfam" id="PF05498">
    <property type="entry name" value="RALF"/>
    <property type="match status" value="2"/>
</dbReference>
<gene>
    <name evidence="8" type="ORF">HU200_013040</name>
    <name evidence="7" type="ORF">HU200_055611</name>
</gene>
<dbReference type="AlphaFoldDB" id="A0A835AKB9"/>
<dbReference type="PANTHER" id="PTHR34270:SF3">
    <property type="entry name" value="PROTEIN RALF-LIKE 16-RELATED"/>
    <property type="match status" value="1"/>
</dbReference>
<proteinExistence type="inferred from homology"/>
<keyword evidence="2" id="KW-0372">Hormone</keyword>
<protein>
    <recommendedName>
        <fullName evidence="10">Rapid alkalinization factor</fullName>
    </recommendedName>
</protein>
<evidence type="ECO:0000256" key="3">
    <source>
        <dbReference type="ARBA" id="ARBA00022729"/>
    </source>
</evidence>